<gene>
    <name evidence="3" type="ORF">LSP00402_LOCUS5980</name>
</gene>
<reference evidence="3" key="1">
    <citation type="submission" date="2021-01" db="EMBL/GenBank/DDBJ databases">
        <authorList>
            <person name="Corre E."/>
            <person name="Pelletier E."/>
            <person name="Niang G."/>
            <person name="Scheremetjew M."/>
            <person name="Finn R."/>
            <person name="Kale V."/>
            <person name="Holt S."/>
            <person name="Cochrane G."/>
            <person name="Meng A."/>
            <person name="Brown T."/>
            <person name="Cohen L."/>
        </authorList>
    </citation>
    <scope>NUCLEOTIDE SEQUENCE</scope>
    <source>
        <strain evidence="3">CCMP622</strain>
    </source>
</reference>
<name>A0A7S2X8W1_9EUKA</name>
<dbReference type="AlphaFoldDB" id="A0A7S2X8W1"/>
<evidence type="ECO:0000256" key="1">
    <source>
        <dbReference type="SAM" id="MobiDB-lite"/>
    </source>
</evidence>
<protein>
    <recommendedName>
        <fullName evidence="4">GPI transamidase component PIG-T</fullName>
    </recommendedName>
</protein>
<keyword evidence="2" id="KW-0732">Signal</keyword>
<dbReference type="Pfam" id="PF04113">
    <property type="entry name" value="Gpi16"/>
    <property type="match status" value="1"/>
</dbReference>
<dbReference type="EMBL" id="HBHP01009682">
    <property type="protein sequence ID" value="CAD9755989.1"/>
    <property type="molecule type" value="Transcribed_RNA"/>
</dbReference>
<dbReference type="InterPro" id="IPR007245">
    <property type="entry name" value="PIG-T"/>
</dbReference>
<feature type="compositionally biased region" description="Low complexity" evidence="1">
    <location>
        <begin position="287"/>
        <end position="303"/>
    </location>
</feature>
<dbReference type="GO" id="GO:0016255">
    <property type="term" value="P:attachment of GPI anchor to protein"/>
    <property type="evidence" value="ECO:0007669"/>
    <property type="project" value="InterPro"/>
</dbReference>
<dbReference type="PANTHER" id="PTHR12959">
    <property type="entry name" value="GPI TRANSAMIDASE COMPONENT PIG-T-RELATED"/>
    <property type="match status" value="1"/>
</dbReference>
<feature type="region of interest" description="Disordered" evidence="1">
    <location>
        <begin position="272"/>
        <end position="303"/>
    </location>
</feature>
<evidence type="ECO:0000256" key="2">
    <source>
        <dbReference type="SAM" id="SignalP"/>
    </source>
</evidence>
<feature type="region of interest" description="Disordered" evidence="1">
    <location>
        <begin position="521"/>
        <end position="557"/>
    </location>
</feature>
<evidence type="ECO:0000313" key="3">
    <source>
        <dbReference type="EMBL" id="CAD9755989.1"/>
    </source>
</evidence>
<proteinExistence type="predicted"/>
<feature type="chain" id="PRO_5031243135" description="GPI transamidase component PIG-T" evidence="2">
    <location>
        <begin position="20"/>
        <end position="619"/>
    </location>
</feature>
<accession>A0A7S2X8W1</accession>
<evidence type="ECO:0008006" key="4">
    <source>
        <dbReference type="Google" id="ProtNLM"/>
    </source>
</evidence>
<sequence>MARALLHASLLLVFSSSAGFQEQNKENIAFTGLPGGEMLMSMRFTLGPEMSPGGLHEHLERLGVTWFYATVTNGFWQPEWQGSYPGPKASASPPGTQLWASVQDGNASDNADSRLRESELFHIISQLTRTPLVSEYPGLSPIVSHPHQPPGGWERWGFSGFPGFEKTDTCPSSRPDGHFIHVRAPRERACRSVLSSATKMLPCRSRAGIGKLLESPTEILRDALYLSVGYLYASIDEDATLVQSFAVGVMIDVVLPFASRAEEGTTKRLIEVADYGGSRRPRRRKGFPSSSSSSSSSSPSSLSFSSSSWDCPLSQFGSVRVNLAEKDGWRWGKGMEHGEDQDGHNRQDFFIGDVSLLGDEVSWAPKFDSENRGPDGSLRVLRHVTQRGRTVGTLHSQIYNRHRVPLKVSLLDVIPWEVMVVAHSIRITLACKHQKPVVLDPFESWNSSETFEFISSPGNCRGCPTMVELTMDLDQECVVSMDVSFFHRMLPGEELPPDVDYGLLVPGFMVYGCRLSPKGERAGTSTTLSPSSSSSPSSPLSSPSSSSGSSSSSSSPLLPGRCFTVFSRDVIVKRPYLDASMPYNAIILSSVVAATFVARMFQIHWRTPAVLRSKMTVGN</sequence>
<organism evidence="3">
    <name type="scientific">Lotharella oceanica</name>
    <dbReference type="NCBI Taxonomy" id="641309"/>
    <lineage>
        <taxon>Eukaryota</taxon>
        <taxon>Sar</taxon>
        <taxon>Rhizaria</taxon>
        <taxon>Cercozoa</taxon>
        <taxon>Chlorarachniophyceae</taxon>
        <taxon>Lotharella</taxon>
    </lineage>
</organism>
<dbReference type="GO" id="GO:0042765">
    <property type="term" value="C:GPI-anchor transamidase complex"/>
    <property type="evidence" value="ECO:0007669"/>
    <property type="project" value="InterPro"/>
</dbReference>
<feature type="compositionally biased region" description="Low complexity" evidence="1">
    <location>
        <begin position="523"/>
        <end position="557"/>
    </location>
</feature>
<dbReference type="PANTHER" id="PTHR12959:SF11">
    <property type="entry name" value="GPI TRANSAMIDASE COMPONENT PIG-T"/>
    <property type="match status" value="1"/>
</dbReference>
<feature type="signal peptide" evidence="2">
    <location>
        <begin position="1"/>
        <end position="19"/>
    </location>
</feature>